<evidence type="ECO:0000256" key="3">
    <source>
        <dbReference type="ARBA" id="ARBA00038502"/>
    </source>
</evidence>
<dbReference type="Pfam" id="PF13302">
    <property type="entry name" value="Acetyltransf_3"/>
    <property type="match status" value="1"/>
</dbReference>
<keyword evidence="1 5" id="KW-0808">Transferase</keyword>
<comment type="similarity">
    <text evidence="3">Belongs to the acetyltransferase family. RimJ subfamily.</text>
</comment>
<keyword evidence="2" id="KW-0012">Acyltransferase</keyword>
<dbReference type="Proteomes" id="UP000319837">
    <property type="component" value="Unassembled WGS sequence"/>
</dbReference>
<feature type="domain" description="N-acetyltransferase" evidence="4">
    <location>
        <begin position="7"/>
        <end position="177"/>
    </location>
</feature>
<dbReference type="InterPro" id="IPR016181">
    <property type="entry name" value="Acyl_CoA_acyltransferase"/>
</dbReference>
<proteinExistence type="inferred from homology"/>
<dbReference type="EMBL" id="RIBP01000004">
    <property type="protein sequence ID" value="TRZ38137.1"/>
    <property type="molecule type" value="Genomic_DNA"/>
</dbReference>
<evidence type="ECO:0000256" key="2">
    <source>
        <dbReference type="ARBA" id="ARBA00023315"/>
    </source>
</evidence>
<reference evidence="6" key="1">
    <citation type="submission" date="2018-10" db="EMBL/GenBank/DDBJ databases">
        <title>FDA dAtabase for Regulatory Grade micrObial Sequences (FDA-ARGOS): Supporting development and validation of Infectious Disease Dx tests.</title>
        <authorList>
            <person name="Minogue T."/>
            <person name="Wolcott M."/>
            <person name="Wasieloski L."/>
            <person name="Aguilar W."/>
            <person name="Moore D."/>
            <person name="Tallon L."/>
            <person name="Sadzewicz L."/>
            <person name="Sengamalay N."/>
            <person name="Ott S."/>
            <person name="Godinez A."/>
            <person name="Nagaraj S."/>
            <person name="Vavikolanu K."/>
            <person name="Vyas G."/>
            <person name="Nadendla S."/>
            <person name="George J."/>
            <person name="Sichtig H."/>
        </authorList>
    </citation>
    <scope>NUCLEOTIDE SEQUENCE [LARGE SCALE GENOMIC DNA]</scope>
    <source>
        <strain evidence="6">FDAARGOS_343</strain>
    </source>
</reference>
<dbReference type="AlphaFoldDB" id="A0A553SMD8"/>
<gene>
    <name evidence="5" type="ORF">CEQ21_22265</name>
</gene>
<evidence type="ECO:0000256" key="1">
    <source>
        <dbReference type="ARBA" id="ARBA00022679"/>
    </source>
</evidence>
<dbReference type="GO" id="GO:0005737">
    <property type="term" value="C:cytoplasm"/>
    <property type="evidence" value="ECO:0007669"/>
    <property type="project" value="TreeGrafter"/>
</dbReference>
<dbReference type="InterPro" id="IPR000182">
    <property type="entry name" value="GNAT_dom"/>
</dbReference>
<evidence type="ECO:0000313" key="6">
    <source>
        <dbReference type="Proteomes" id="UP000319837"/>
    </source>
</evidence>
<sequence length="179" mass="20525">MIYGKKICIRPFNTEDTAALLQFQFNNKEFFEKYAMERAADYYTSNKQIELINGWSKTWKEDSHYQFGIYQTEAKQLVGTISLFQVLRGSLQSAFIGYFIDLAHNGKGYATEAVKLAVDYAFNSLHLHRIEAGVMPHNIGSIKVLEKAGFHKEGIARKNVKIHGKWEDHQVLAIINPHD</sequence>
<dbReference type="GO" id="GO:0008999">
    <property type="term" value="F:protein-N-terminal-alanine acetyltransferase activity"/>
    <property type="evidence" value="ECO:0007669"/>
    <property type="project" value="TreeGrafter"/>
</dbReference>
<dbReference type="PANTHER" id="PTHR43792:SF8">
    <property type="entry name" value="[RIBOSOMAL PROTEIN US5]-ALANINE N-ACETYLTRANSFERASE"/>
    <property type="match status" value="1"/>
</dbReference>
<dbReference type="Gene3D" id="3.40.630.30">
    <property type="match status" value="1"/>
</dbReference>
<dbReference type="InterPro" id="IPR051531">
    <property type="entry name" value="N-acetyltransferase"/>
</dbReference>
<comment type="caution">
    <text evidence="5">The sequence shown here is derived from an EMBL/GenBank/DDBJ whole genome shotgun (WGS) entry which is preliminary data.</text>
</comment>
<protein>
    <submittedName>
        <fullName evidence="5">N-acetyltransferase</fullName>
    </submittedName>
</protein>
<organism evidence="5 6">
    <name type="scientific">Niallia circulans</name>
    <name type="common">Bacillus circulans</name>
    <dbReference type="NCBI Taxonomy" id="1397"/>
    <lineage>
        <taxon>Bacteria</taxon>
        <taxon>Bacillati</taxon>
        <taxon>Bacillota</taxon>
        <taxon>Bacilli</taxon>
        <taxon>Bacillales</taxon>
        <taxon>Bacillaceae</taxon>
        <taxon>Niallia</taxon>
    </lineage>
</organism>
<name>A0A553SMD8_NIACI</name>
<dbReference type="PANTHER" id="PTHR43792">
    <property type="entry name" value="GNAT FAMILY, PUTATIVE (AFU_ORTHOLOGUE AFUA_3G00765)-RELATED-RELATED"/>
    <property type="match status" value="1"/>
</dbReference>
<dbReference type="PROSITE" id="PS51186">
    <property type="entry name" value="GNAT"/>
    <property type="match status" value="1"/>
</dbReference>
<evidence type="ECO:0000259" key="4">
    <source>
        <dbReference type="PROSITE" id="PS51186"/>
    </source>
</evidence>
<dbReference type="RefSeq" id="WP_185766407.1">
    <property type="nucleotide sequence ID" value="NZ_RIBP01000004.1"/>
</dbReference>
<dbReference type="SUPFAM" id="SSF55729">
    <property type="entry name" value="Acyl-CoA N-acyltransferases (Nat)"/>
    <property type="match status" value="1"/>
</dbReference>
<accession>A0A553SMD8</accession>
<evidence type="ECO:0000313" key="5">
    <source>
        <dbReference type="EMBL" id="TRZ38137.1"/>
    </source>
</evidence>